<sequence length="275" mass="30500">MYLSLLLYYLPSEKAAVFDRASLRGIRLQDVVLASVFPLHNHSHQPEIMAFTSEKRNGSRATSYTFSPKISQIPEAPSPILPPNIHPTTFCAIGAHACDLDILSRLHTQTVRAMGRDISRDEFYLRMEGRPARGLTPISPNTSINQLSSSNTKITPEHLISGKFRIGNSQTGFGNESLKSGTSAMEAIEPDKKFREFVARCVGITPQALFMGVGATERADRKVGRGPGLTAKEEEEKGVYERVDWGDGISEYDVWVDMVCKEVLAMRRRLDASRG</sequence>
<gene>
    <name evidence="1" type="ORF">SCLTRI_LOCUS10042</name>
</gene>
<keyword evidence="2" id="KW-1185">Reference proteome</keyword>
<evidence type="ECO:0000313" key="1">
    <source>
        <dbReference type="EMBL" id="CAD6453938.1"/>
    </source>
</evidence>
<dbReference type="EMBL" id="CAJHIA010000036">
    <property type="protein sequence ID" value="CAD6453938.1"/>
    <property type="molecule type" value="Genomic_DNA"/>
</dbReference>
<accession>A0A8H2W4F4</accession>
<proteinExistence type="predicted"/>
<comment type="caution">
    <text evidence="1">The sequence shown here is derived from an EMBL/GenBank/DDBJ whole genome shotgun (WGS) entry which is preliminary data.</text>
</comment>
<dbReference type="OrthoDB" id="3494945at2759"/>
<organism evidence="1 2">
    <name type="scientific">Sclerotinia trifoliorum</name>
    <dbReference type="NCBI Taxonomy" id="28548"/>
    <lineage>
        <taxon>Eukaryota</taxon>
        <taxon>Fungi</taxon>
        <taxon>Dikarya</taxon>
        <taxon>Ascomycota</taxon>
        <taxon>Pezizomycotina</taxon>
        <taxon>Leotiomycetes</taxon>
        <taxon>Helotiales</taxon>
        <taxon>Sclerotiniaceae</taxon>
        <taxon>Sclerotinia</taxon>
    </lineage>
</organism>
<dbReference type="AlphaFoldDB" id="A0A8H2W4F4"/>
<name>A0A8H2W4F4_9HELO</name>
<reference evidence="1" key="1">
    <citation type="submission" date="2020-10" db="EMBL/GenBank/DDBJ databases">
        <authorList>
            <person name="Kusch S."/>
        </authorList>
    </citation>
    <scope>NUCLEOTIDE SEQUENCE</scope>
    <source>
        <strain evidence="1">SwB9</strain>
    </source>
</reference>
<evidence type="ECO:0000313" key="2">
    <source>
        <dbReference type="Proteomes" id="UP000624404"/>
    </source>
</evidence>
<dbReference type="Proteomes" id="UP000624404">
    <property type="component" value="Unassembled WGS sequence"/>
</dbReference>
<protein>
    <submittedName>
        <fullName evidence="1">4b44a142-a5b9-4751-b057-197ee8d5c47f</fullName>
    </submittedName>
</protein>